<dbReference type="Pfam" id="PF09335">
    <property type="entry name" value="VTT_dom"/>
    <property type="match status" value="1"/>
</dbReference>
<protein>
    <submittedName>
        <fullName evidence="10">DedA family protein</fullName>
    </submittedName>
</protein>
<proteinExistence type="inferred from homology"/>
<reference evidence="10 11" key="1">
    <citation type="submission" date="2021-06" db="EMBL/GenBank/DDBJ databases">
        <title>Actinoplanes lichenicola sp. nov., and Actinoplanes ovalisporus sp. nov., isolated from lichen in Thailand.</title>
        <authorList>
            <person name="Saeng-In P."/>
            <person name="Kanchanasin P."/>
            <person name="Yuki M."/>
            <person name="Kudo T."/>
            <person name="Ohkuma M."/>
            <person name="Phongsopitanun W."/>
            <person name="Tanasupawat S."/>
        </authorList>
    </citation>
    <scope>NUCLEOTIDE SEQUENCE [LARGE SCALE GENOMIC DNA]</scope>
    <source>
        <strain evidence="10 11">NBRC 110975</strain>
    </source>
</reference>
<feature type="region of interest" description="Disordered" evidence="8">
    <location>
        <begin position="191"/>
        <end position="210"/>
    </location>
</feature>
<dbReference type="Proteomes" id="UP001519654">
    <property type="component" value="Unassembled WGS sequence"/>
</dbReference>
<evidence type="ECO:0000313" key="11">
    <source>
        <dbReference type="Proteomes" id="UP001519654"/>
    </source>
</evidence>
<keyword evidence="4 7" id="KW-0812">Transmembrane</keyword>
<evidence type="ECO:0000256" key="3">
    <source>
        <dbReference type="ARBA" id="ARBA00022475"/>
    </source>
</evidence>
<keyword evidence="3 7" id="KW-1003">Cell membrane</keyword>
<accession>A0ABS5YNQ9</accession>
<feature type="transmembrane region" description="Helical" evidence="7">
    <location>
        <begin position="162"/>
        <end position="182"/>
    </location>
</feature>
<feature type="transmembrane region" description="Helical" evidence="7">
    <location>
        <begin position="129"/>
        <end position="150"/>
    </location>
</feature>
<comment type="similarity">
    <text evidence="2 7">Belongs to the DedA family.</text>
</comment>
<feature type="transmembrane region" description="Helical" evidence="7">
    <location>
        <begin position="51"/>
        <end position="72"/>
    </location>
</feature>
<keyword evidence="5 7" id="KW-1133">Transmembrane helix</keyword>
<feature type="transmembrane region" description="Helical" evidence="7">
    <location>
        <begin position="12"/>
        <end position="31"/>
    </location>
</feature>
<comment type="caution">
    <text evidence="10">The sequence shown here is derived from an EMBL/GenBank/DDBJ whole genome shotgun (WGS) entry which is preliminary data.</text>
</comment>
<dbReference type="InterPro" id="IPR032818">
    <property type="entry name" value="DedA-like"/>
</dbReference>
<dbReference type="PANTHER" id="PTHR30353:SF0">
    <property type="entry name" value="TRANSMEMBRANE PROTEIN"/>
    <property type="match status" value="1"/>
</dbReference>
<evidence type="ECO:0000256" key="2">
    <source>
        <dbReference type="ARBA" id="ARBA00010792"/>
    </source>
</evidence>
<comment type="subcellular location">
    <subcellularLocation>
        <location evidence="1 7">Cell membrane</location>
        <topology evidence="1 7">Multi-pass membrane protein</topology>
    </subcellularLocation>
</comment>
<dbReference type="RefSeq" id="WP_215788330.1">
    <property type="nucleotide sequence ID" value="NZ_JAHKKG010000005.1"/>
</dbReference>
<name>A0ABS5YNQ9_9ACTN</name>
<gene>
    <name evidence="10" type="ORF">KOI35_16450</name>
</gene>
<dbReference type="EMBL" id="JAHKKG010000005">
    <property type="protein sequence ID" value="MBU2665094.1"/>
    <property type="molecule type" value="Genomic_DNA"/>
</dbReference>
<evidence type="ECO:0000256" key="6">
    <source>
        <dbReference type="ARBA" id="ARBA00023136"/>
    </source>
</evidence>
<organism evidence="10 11">
    <name type="scientific">Paractinoplanes bogorensis</name>
    <dbReference type="NCBI Taxonomy" id="1610840"/>
    <lineage>
        <taxon>Bacteria</taxon>
        <taxon>Bacillati</taxon>
        <taxon>Actinomycetota</taxon>
        <taxon>Actinomycetes</taxon>
        <taxon>Micromonosporales</taxon>
        <taxon>Micromonosporaceae</taxon>
        <taxon>Paractinoplanes</taxon>
    </lineage>
</organism>
<feature type="domain" description="VTT" evidence="9">
    <location>
        <begin position="32"/>
        <end position="151"/>
    </location>
</feature>
<evidence type="ECO:0000256" key="7">
    <source>
        <dbReference type="RuleBase" id="RU367016"/>
    </source>
</evidence>
<evidence type="ECO:0000256" key="5">
    <source>
        <dbReference type="ARBA" id="ARBA00022989"/>
    </source>
</evidence>
<evidence type="ECO:0000259" key="9">
    <source>
        <dbReference type="Pfam" id="PF09335"/>
    </source>
</evidence>
<dbReference type="PANTHER" id="PTHR30353">
    <property type="entry name" value="INNER MEMBRANE PROTEIN DEDA-RELATED"/>
    <property type="match status" value="1"/>
</dbReference>
<dbReference type="InterPro" id="IPR032816">
    <property type="entry name" value="VTT_dom"/>
</dbReference>
<evidence type="ECO:0000313" key="10">
    <source>
        <dbReference type="EMBL" id="MBU2665094.1"/>
    </source>
</evidence>
<evidence type="ECO:0000256" key="8">
    <source>
        <dbReference type="SAM" id="MobiDB-lite"/>
    </source>
</evidence>
<sequence>MLDRLMPLISSPWLYVVVFAIVAIDGFIPAMPSDPVVIGLGALTATGSPDLLLLALVVIAGGMTGDRIAYLLGRQAGHRIRNPKLIQARQKAEHALRRFGGPAILVGRFLPYGRTATAMTSGSASLPRGWFRLWSATAGVAWAVYALGLGRLGGETFIESPLLGAAFGMAMGMVVGVTHFVVTKIAARRRPPARVEPPVREPVTSGCPTP</sequence>
<keyword evidence="6 7" id="KW-0472">Membrane</keyword>
<keyword evidence="11" id="KW-1185">Reference proteome</keyword>
<evidence type="ECO:0000256" key="1">
    <source>
        <dbReference type="ARBA" id="ARBA00004651"/>
    </source>
</evidence>
<evidence type="ECO:0000256" key="4">
    <source>
        <dbReference type="ARBA" id="ARBA00022692"/>
    </source>
</evidence>